<protein>
    <submittedName>
        <fullName evidence="9">Glutamate 5-kinase</fullName>
    </submittedName>
</protein>
<dbReference type="Proteomes" id="UP001430356">
    <property type="component" value="Unassembled WGS sequence"/>
</dbReference>
<evidence type="ECO:0000256" key="5">
    <source>
        <dbReference type="ARBA" id="ARBA00022741"/>
    </source>
</evidence>
<dbReference type="FunFam" id="3.40.1160.10:FF:000006">
    <property type="entry name" value="Glutamate 5-kinase"/>
    <property type="match status" value="1"/>
</dbReference>
<dbReference type="PRINTS" id="PR00474">
    <property type="entry name" value="GLU5KINASE"/>
</dbReference>
<evidence type="ECO:0000256" key="6">
    <source>
        <dbReference type="ARBA" id="ARBA00022777"/>
    </source>
</evidence>
<keyword evidence="1" id="KW-0963">Cytoplasm</keyword>
<evidence type="ECO:0000313" key="10">
    <source>
        <dbReference type="Proteomes" id="UP001430356"/>
    </source>
</evidence>
<dbReference type="InterPro" id="IPR019797">
    <property type="entry name" value="Glutamate_5-kinase_CS"/>
</dbReference>
<dbReference type="InterPro" id="IPR011529">
    <property type="entry name" value="Glu_5kinase"/>
</dbReference>
<keyword evidence="3" id="KW-0641">Proline biosynthesis</keyword>
<keyword evidence="7" id="KW-0067">ATP-binding</keyword>
<dbReference type="Pfam" id="PF00696">
    <property type="entry name" value="AA_kinase"/>
    <property type="match status" value="1"/>
</dbReference>
<dbReference type="Gene3D" id="3.40.1160.10">
    <property type="entry name" value="Acetylglutamate kinase-like"/>
    <property type="match status" value="1"/>
</dbReference>
<dbReference type="InterPro" id="IPR036393">
    <property type="entry name" value="AceGlu_kinase-like_sf"/>
</dbReference>
<evidence type="ECO:0000256" key="2">
    <source>
        <dbReference type="ARBA" id="ARBA00022605"/>
    </source>
</evidence>
<evidence type="ECO:0000313" key="9">
    <source>
        <dbReference type="EMBL" id="KAK7199125.1"/>
    </source>
</evidence>
<accession>A0AAW0EZ26</accession>
<dbReference type="InterPro" id="IPR001057">
    <property type="entry name" value="Glu/AcGlu_kinase"/>
</dbReference>
<keyword evidence="4" id="KW-0808">Transferase</keyword>
<keyword evidence="2" id="KW-0028">Amino-acid biosynthesis</keyword>
<dbReference type="HAMAP" id="MF_00456">
    <property type="entry name" value="ProB"/>
    <property type="match status" value="1"/>
</dbReference>
<dbReference type="PROSITE" id="PS00902">
    <property type="entry name" value="GLUTAMATE_5_KINASE"/>
    <property type="match status" value="1"/>
</dbReference>
<dbReference type="InterPro" id="IPR001048">
    <property type="entry name" value="Asp/Glu/Uridylate_kinase"/>
</dbReference>
<evidence type="ECO:0000256" key="7">
    <source>
        <dbReference type="ARBA" id="ARBA00022840"/>
    </source>
</evidence>
<dbReference type="GO" id="GO:0008652">
    <property type="term" value="P:amino acid biosynthetic process"/>
    <property type="evidence" value="ECO:0007669"/>
    <property type="project" value="UniProtKB-KW"/>
</dbReference>
<dbReference type="InterPro" id="IPR005715">
    <property type="entry name" value="Glu_5kinase/COase_Synthase"/>
</dbReference>
<organism evidence="9 10">
    <name type="scientific">Novymonas esmeraldas</name>
    <dbReference type="NCBI Taxonomy" id="1808958"/>
    <lineage>
        <taxon>Eukaryota</taxon>
        <taxon>Discoba</taxon>
        <taxon>Euglenozoa</taxon>
        <taxon>Kinetoplastea</taxon>
        <taxon>Metakinetoplastina</taxon>
        <taxon>Trypanosomatida</taxon>
        <taxon>Trypanosomatidae</taxon>
        <taxon>Novymonas</taxon>
    </lineage>
</organism>
<dbReference type="CDD" id="cd04242">
    <property type="entry name" value="AAK_G5K_ProB"/>
    <property type="match status" value="1"/>
</dbReference>
<keyword evidence="6" id="KW-0418">Kinase</keyword>
<comment type="caution">
    <text evidence="9">The sequence shown here is derived from an EMBL/GenBank/DDBJ whole genome shotgun (WGS) entry which is preliminary data.</text>
</comment>
<gene>
    <name evidence="9" type="ORF">NESM_000881800</name>
</gene>
<name>A0AAW0EZ26_9TRYP</name>
<reference evidence="9 10" key="1">
    <citation type="journal article" date="2021" name="MBio">
        <title>A New Model Trypanosomatid, Novymonas esmeraldas: Genomic Perception of Its 'Candidatus Pandoraea novymonadis' Endosymbiont.</title>
        <authorList>
            <person name="Zakharova A."/>
            <person name="Saura A."/>
            <person name="Butenko A."/>
            <person name="Podesvova L."/>
            <person name="Warmusova S."/>
            <person name="Kostygov A.Y."/>
            <person name="Nenarokova A."/>
            <person name="Lukes J."/>
            <person name="Opperdoes F.R."/>
            <person name="Yurchenko V."/>
        </authorList>
    </citation>
    <scope>NUCLEOTIDE SEQUENCE [LARGE SCALE GENOMIC DNA]</scope>
    <source>
        <strain evidence="9 10">E262AT.01</strain>
    </source>
</reference>
<evidence type="ECO:0000256" key="4">
    <source>
        <dbReference type="ARBA" id="ARBA00022679"/>
    </source>
</evidence>
<keyword evidence="5" id="KW-0547">Nucleotide-binding</keyword>
<dbReference type="GO" id="GO:0004349">
    <property type="term" value="F:glutamate 5-kinase activity"/>
    <property type="evidence" value="ECO:0007669"/>
    <property type="project" value="InterPro"/>
</dbReference>
<evidence type="ECO:0000256" key="3">
    <source>
        <dbReference type="ARBA" id="ARBA00022650"/>
    </source>
</evidence>
<evidence type="ECO:0000256" key="1">
    <source>
        <dbReference type="ARBA" id="ARBA00022490"/>
    </source>
</evidence>
<keyword evidence="10" id="KW-1185">Reference proteome</keyword>
<feature type="domain" description="Aspartate/glutamate/uridylate kinase" evidence="8">
    <location>
        <begin position="9"/>
        <end position="229"/>
    </location>
</feature>
<proteinExistence type="inferred from homology"/>
<dbReference type="EMBL" id="JAECZO010000217">
    <property type="protein sequence ID" value="KAK7199125.1"/>
    <property type="molecule type" value="Genomic_DNA"/>
</dbReference>
<dbReference type="SUPFAM" id="SSF53633">
    <property type="entry name" value="Carbamate kinase-like"/>
    <property type="match status" value="1"/>
</dbReference>
<dbReference type="GO" id="GO:0005524">
    <property type="term" value="F:ATP binding"/>
    <property type="evidence" value="ECO:0007669"/>
    <property type="project" value="UniProtKB-KW"/>
</dbReference>
<dbReference type="NCBIfam" id="TIGR01027">
    <property type="entry name" value="proB"/>
    <property type="match status" value="1"/>
</dbReference>
<dbReference type="PANTHER" id="PTHR43654">
    <property type="entry name" value="GLUTAMATE 5-KINASE"/>
    <property type="match status" value="1"/>
</dbReference>
<sequence>MADILASVKRIVVKIGSSILVENQEIASHRIEALCKFVADLQAKYEVILVTSGAVAAGFTEKEMDKSFVPNKQALASMGQPLLMHMYYTEFQKYNIPCAQMLLGAYDLDSRKRTVNAHNAIEVLVSHKVIPIINENDATALSELVFGDNDRLSAHVAHHFKADLLVILSDIDGYYTANPRTCPGAEMRLVVHSLRADELVADATPNNQFATGGIVTKLQAAQFLLDHGGKMFLSSGFQLEKARAFLLDGLHESGTLFAPQALASA</sequence>
<dbReference type="InterPro" id="IPR041739">
    <property type="entry name" value="G5K_ProB"/>
</dbReference>
<evidence type="ECO:0000259" key="8">
    <source>
        <dbReference type="Pfam" id="PF00696"/>
    </source>
</evidence>
<dbReference type="PANTHER" id="PTHR43654:SF3">
    <property type="entry name" value="GLUTAMATE 5-KINASE"/>
    <property type="match status" value="1"/>
</dbReference>
<dbReference type="GO" id="GO:0005829">
    <property type="term" value="C:cytosol"/>
    <property type="evidence" value="ECO:0007669"/>
    <property type="project" value="TreeGrafter"/>
</dbReference>
<dbReference type="PIRSF" id="PIRSF000729">
    <property type="entry name" value="GK"/>
    <property type="match status" value="1"/>
</dbReference>
<dbReference type="AlphaFoldDB" id="A0AAW0EZ26"/>